<dbReference type="AlphaFoldDB" id="A0A0P1IGZ9"/>
<dbReference type="PANTHER" id="PTHR36985">
    <property type="entry name" value="TRANSLOCATION AND ASSEMBLY MODULE SUBUNIT TAMB"/>
    <property type="match status" value="1"/>
</dbReference>
<evidence type="ECO:0000256" key="5">
    <source>
        <dbReference type="SAM" id="SignalP"/>
    </source>
</evidence>
<dbReference type="InterPro" id="IPR007452">
    <property type="entry name" value="TamB_C"/>
</dbReference>
<reference evidence="8" key="1">
    <citation type="submission" date="2015-09" db="EMBL/GenBank/DDBJ databases">
        <authorList>
            <person name="Rodrigo-Torres Lidia"/>
            <person name="Arahal R.David."/>
        </authorList>
    </citation>
    <scope>NUCLEOTIDE SEQUENCE [LARGE SCALE GENOMIC DNA]</scope>
    <source>
        <strain evidence="8">CECT 7735</strain>
    </source>
</reference>
<evidence type="ECO:0000256" key="2">
    <source>
        <dbReference type="ARBA" id="ARBA00022692"/>
    </source>
</evidence>
<keyword evidence="2" id="KW-0812">Transmembrane</keyword>
<dbReference type="STRING" id="1715693.PH7735_03684"/>
<name>A0A0P1IGZ9_9RHOB</name>
<dbReference type="GeneID" id="83882657"/>
<accession>A0A0P1IGZ9</accession>
<dbReference type="Proteomes" id="UP000051870">
    <property type="component" value="Unassembled WGS sequence"/>
</dbReference>
<evidence type="ECO:0000313" key="8">
    <source>
        <dbReference type="Proteomes" id="UP000051870"/>
    </source>
</evidence>
<sequence>MRWLAVSFFLLVPVLATAQKADEDKSRITKFLESSLSGGGREVVIDGFKGALSSTVTMESMTISDADGVWLTLEDAVLDWNRAAILRGDIQVNTLSASKIILPRLPKTEPAPATPEATPFALPELPVSINIGSLETNSLFLGEDIIGTDATFTVNGSFSLADGDGAADMKINRTDGSEGIFNLDAGFANATRLLKIDLFAKEGANGIVSNLAKFPDNPSLEFSVKGEGELEDFVARINLKSNEEERLTGLVALNVVADPNLPTPAPGEPLVDPMRVFSVDLQGDVTPLFIPQYRDFFGENVSLTSVVRSRANGRILLDQLLLQTAHFGIKGELSIEPEGMPDRFNFDISMVSPDKSPVLLPLPGVETRLQEARLVAQYDQSLGDSWSLRGRINGFERETLKFATADLDGSGEILLGERPSATAKIHADVMGIETPDEGLRDALGDSVNFDTQLSWEKGGPLFVNALELIAKGIEATANAKVTEMSENMAIEGKAEARIDELSGFSTLAGRTLDGAASTTVAGNFAVLSGAFDVTLSATSQDLKIGIPQVDALAQGESQLLVSAKRDADGVTLRQVSLESDNLNAKANGTLNSKDGALDFEASLADTAAVLPDISGAASVKGNLTQNEEGLLAKVDATAPGGTTLSATVSDPASAALAANLEAQIEDISVFVPSLPGSATINAEVKEDNSNWQVLADVVGSVGSNAHIDGSVSQDFETADLSINGRLPLALANTVLRPNAVQGDASFDLKLNGKPSLESLSGNVTTSGAQFVLPSLQFALSDIATRIDIENSRANIQVSTNGSYGGDIRVSGGVDLIEPFTSNIDIALNRLVYQMGTLLTTTLNGQVAIGGPLASRPSVNGDIGLYATQVRLSTSALGGAGAVPEVSHRNEPSKVHQTRQFADLIKEPKAAGEAASTGSPVDLKLSVRTEERVVVDGLGLHANFEGGLDVIGNSSEIKTDGEFNLTRGRLTFVGKQFELTEGLIRLAGSFVPDIRVVAETTSGDTDFEIIVSGSATSPDLEMVSDPELPEEEMLSHLLFGKGVSNISAIQAAQLASAAATLSGGGQGALLRTRDSGGLDDFGLTTDEEGNAGLRAGKYINENIYTDITLDSKGDSTVNLNLDVTDSLTLKGSVDSESETGIGIFFRYDY</sequence>
<feature type="signal peptide" evidence="5">
    <location>
        <begin position="1"/>
        <end position="18"/>
    </location>
</feature>
<dbReference type="Pfam" id="PF04357">
    <property type="entry name" value="TamB"/>
    <property type="match status" value="1"/>
</dbReference>
<keyword evidence="3" id="KW-1133">Transmembrane helix</keyword>
<organism evidence="7 8">
    <name type="scientific">Shimia thalassica</name>
    <dbReference type="NCBI Taxonomy" id="1715693"/>
    <lineage>
        <taxon>Bacteria</taxon>
        <taxon>Pseudomonadati</taxon>
        <taxon>Pseudomonadota</taxon>
        <taxon>Alphaproteobacteria</taxon>
        <taxon>Rhodobacterales</taxon>
        <taxon>Roseobacteraceae</taxon>
    </lineage>
</organism>
<evidence type="ECO:0000256" key="1">
    <source>
        <dbReference type="ARBA" id="ARBA00004167"/>
    </source>
</evidence>
<evidence type="ECO:0000256" key="3">
    <source>
        <dbReference type="ARBA" id="ARBA00022989"/>
    </source>
</evidence>
<dbReference type="GO" id="GO:0005886">
    <property type="term" value="C:plasma membrane"/>
    <property type="evidence" value="ECO:0007669"/>
    <property type="project" value="InterPro"/>
</dbReference>
<gene>
    <name evidence="7" type="primary">tamB</name>
    <name evidence="7" type="ORF">PH7735_03684</name>
</gene>
<dbReference type="RefSeq" id="WP_058312858.1">
    <property type="nucleotide sequence ID" value="NZ_CYTW01000006.1"/>
</dbReference>
<feature type="domain" description="Translocation and assembly module TamB C-terminal" evidence="6">
    <location>
        <begin position="799"/>
        <end position="1148"/>
    </location>
</feature>
<dbReference type="GO" id="GO:0097347">
    <property type="term" value="C:TAM protein secretion complex"/>
    <property type="evidence" value="ECO:0007669"/>
    <property type="project" value="TreeGrafter"/>
</dbReference>
<dbReference type="EMBL" id="CYTW01000006">
    <property type="protein sequence ID" value="CUK12550.1"/>
    <property type="molecule type" value="Genomic_DNA"/>
</dbReference>
<evidence type="ECO:0000313" key="7">
    <source>
        <dbReference type="EMBL" id="CUK12550.1"/>
    </source>
</evidence>
<dbReference type="PANTHER" id="PTHR36985:SF1">
    <property type="entry name" value="TRANSLOCATION AND ASSEMBLY MODULE SUBUNIT TAMB"/>
    <property type="match status" value="1"/>
</dbReference>
<keyword evidence="8" id="KW-1185">Reference proteome</keyword>
<protein>
    <submittedName>
        <fullName evidence="7">Autotransporter assembly factor TamB</fullName>
    </submittedName>
</protein>
<evidence type="ECO:0000259" key="6">
    <source>
        <dbReference type="Pfam" id="PF04357"/>
    </source>
</evidence>
<keyword evidence="4" id="KW-0472">Membrane</keyword>
<dbReference type="GO" id="GO:0009306">
    <property type="term" value="P:protein secretion"/>
    <property type="evidence" value="ECO:0007669"/>
    <property type="project" value="InterPro"/>
</dbReference>
<evidence type="ECO:0000256" key="4">
    <source>
        <dbReference type="ARBA" id="ARBA00023136"/>
    </source>
</evidence>
<comment type="subcellular location">
    <subcellularLocation>
        <location evidence="1">Membrane</location>
        <topology evidence="1">Single-pass membrane protein</topology>
    </subcellularLocation>
</comment>
<keyword evidence="5" id="KW-0732">Signal</keyword>
<feature type="chain" id="PRO_5006065254" evidence="5">
    <location>
        <begin position="19"/>
        <end position="1148"/>
    </location>
</feature>
<proteinExistence type="predicted"/>